<comment type="similarity">
    <text evidence="1">Belongs to the UPF0213 family.</text>
</comment>
<dbReference type="Pfam" id="PF01541">
    <property type="entry name" value="GIY-YIG"/>
    <property type="match status" value="1"/>
</dbReference>
<protein>
    <submittedName>
        <fullName evidence="3">GIY-YIG nuclease family protein</fullName>
    </submittedName>
</protein>
<dbReference type="EMBL" id="SOJN01000082">
    <property type="protein sequence ID" value="TET45456.1"/>
    <property type="molecule type" value="Genomic_DNA"/>
</dbReference>
<proteinExistence type="inferred from homology"/>
<comment type="caution">
    <text evidence="3">The sequence shown here is derived from an EMBL/GenBank/DDBJ whole genome shotgun (WGS) entry which is preliminary data.</text>
</comment>
<dbReference type="InterPro" id="IPR050190">
    <property type="entry name" value="UPF0213_domain"/>
</dbReference>
<dbReference type="AlphaFoldDB" id="A0A523USE3"/>
<evidence type="ECO:0000256" key="1">
    <source>
        <dbReference type="ARBA" id="ARBA00007435"/>
    </source>
</evidence>
<dbReference type="InterPro" id="IPR035901">
    <property type="entry name" value="GIY-YIG_endonuc_sf"/>
</dbReference>
<name>A0A523USE3_UNCT6</name>
<dbReference type="PANTHER" id="PTHR34477:SF5">
    <property type="entry name" value="BSL5627 PROTEIN"/>
    <property type="match status" value="1"/>
</dbReference>
<evidence type="ECO:0000313" key="4">
    <source>
        <dbReference type="Proteomes" id="UP000315525"/>
    </source>
</evidence>
<sequence>MYYVYVLQSLKDGKLYVGYTSKLNRRVEDHNKGLVPSTKNRRPLKLVYYEGCLNGKDAVKREKYLKTSWGKRYIKNRIGNYLMG</sequence>
<evidence type="ECO:0000259" key="2">
    <source>
        <dbReference type="PROSITE" id="PS50164"/>
    </source>
</evidence>
<dbReference type="InterPro" id="IPR000305">
    <property type="entry name" value="GIY-YIG_endonuc"/>
</dbReference>
<accession>A0A523USE3</accession>
<evidence type="ECO:0000313" key="3">
    <source>
        <dbReference type="EMBL" id="TET45456.1"/>
    </source>
</evidence>
<dbReference type="Proteomes" id="UP000315525">
    <property type="component" value="Unassembled WGS sequence"/>
</dbReference>
<reference evidence="3 4" key="1">
    <citation type="submission" date="2019-03" db="EMBL/GenBank/DDBJ databases">
        <title>Metabolic potential of uncultured bacteria and archaea associated with petroleum seepage in deep-sea sediments.</title>
        <authorList>
            <person name="Dong X."/>
            <person name="Hubert C."/>
        </authorList>
    </citation>
    <scope>NUCLEOTIDE SEQUENCE [LARGE SCALE GENOMIC DNA]</scope>
    <source>
        <strain evidence="3">E44_bin18</strain>
    </source>
</reference>
<dbReference type="Gene3D" id="3.40.1440.10">
    <property type="entry name" value="GIY-YIG endonuclease"/>
    <property type="match status" value="1"/>
</dbReference>
<dbReference type="PROSITE" id="PS50164">
    <property type="entry name" value="GIY_YIG"/>
    <property type="match status" value="1"/>
</dbReference>
<gene>
    <name evidence="3" type="ORF">E3J62_07520</name>
</gene>
<dbReference type="PANTHER" id="PTHR34477">
    <property type="entry name" value="UPF0213 PROTEIN YHBQ"/>
    <property type="match status" value="1"/>
</dbReference>
<feature type="domain" description="GIY-YIG" evidence="2">
    <location>
        <begin position="1"/>
        <end position="75"/>
    </location>
</feature>
<dbReference type="CDD" id="cd10449">
    <property type="entry name" value="GIY-YIG_SLX1_like"/>
    <property type="match status" value="1"/>
</dbReference>
<dbReference type="SUPFAM" id="SSF82771">
    <property type="entry name" value="GIY-YIG endonuclease"/>
    <property type="match status" value="1"/>
</dbReference>
<organism evidence="3 4">
    <name type="scientific">candidate division TA06 bacterium</name>
    <dbReference type="NCBI Taxonomy" id="2250710"/>
    <lineage>
        <taxon>Bacteria</taxon>
        <taxon>Bacteria division TA06</taxon>
    </lineage>
</organism>